<dbReference type="InterPro" id="IPR012338">
    <property type="entry name" value="Beta-lactam/transpept-like"/>
</dbReference>
<dbReference type="PANTHER" id="PTHR46520">
    <property type="entry name" value="SERINE BETA-LACTAMASE-LIKE PROTEIN LACTB, MITOCHONDRIAL"/>
    <property type="match status" value="1"/>
</dbReference>
<dbReference type="PANTHER" id="PTHR46520:SF1">
    <property type="entry name" value="SERINE BETA-LACTAMASE-LIKE PROTEIN LACTB, MITOCHONDRIAL"/>
    <property type="match status" value="1"/>
</dbReference>
<dbReference type="Gene3D" id="3.40.710.10">
    <property type="entry name" value="DD-peptidase/beta-lactamase superfamily"/>
    <property type="match status" value="2"/>
</dbReference>
<dbReference type="SUPFAM" id="SSF56601">
    <property type="entry name" value="beta-lactamase/transpeptidase-like"/>
    <property type="match status" value="1"/>
</dbReference>
<feature type="compositionally biased region" description="Basic and acidic residues" evidence="1">
    <location>
        <begin position="146"/>
        <end position="169"/>
    </location>
</feature>
<name>A0ABM1KPD9_GEKJA</name>
<dbReference type="GeneID" id="107117904"/>
<dbReference type="Pfam" id="PF00144">
    <property type="entry name" value="Beta-lactamase"/>
    <property type="match status" value="1"/>
</dbReference>
<dbReference type="InterPro" id="IPR001466">
    <property type="entry name" value="Beta-lactam-related"/>
</dbReference>
<dbReference type="Proteomes" id="UP000694871">
    <property type="component" value="Unplaced"/>
</dbReference>
<feature type="region of interest" description="Disordered" evidence="1">
    <location>
        <begin position="146"/>
        <end position="176"/>
    </location>
</feature>
<evidence type="ECO:0000259" key="2">
    <source>
        <dbReference type="Pfam" id="PF00144"/>
    </source>
</evidence>
<keyword evidence="3" id="KW-1185">Reference proteome</keyword>
<gene>
    <name evidence="4" type="primary">LACTB</name>
</gene>
<feature type="domain" description="Beta-lactamase-related" evidence="2">
    <location>
        <begin position="13"/>
        <end position="419"/>
    </location>
</feature>
<reference evidence="4" key="1">
    <citation type="submission" date="2025-08" db="UniProtKB">
        <authorList>
            <consortium name="RefSeq"/>
        </authorList>
    </citation>
    <scope>IDENTIFICATION</scope>
</reference>
<dbReference type="RefSeq" id="XP_015275576.1">
    <property type="nucleotide sequence ID" value="XM_015420090.1"/>
</dbReference>
<proteinExistence type="predicted"/>
<evidence type="ECO:0000313" key="3">
    <source>
        <dbReference type="Proteomes" id="UP000694871"/>
    </source>
</evidence>
<accession>A0ABM1KPD9</accession>
<organism evidence="3 4">
    <name type="scientific">Gekko japonicus</name>
    <name type="common">Schlegel's Japanese gecko</name>
    <dbReference type="NCBI Taxonomy" id="146911"/>
    <lineage>
        <taxon>Eukaryota</taxon>
        <taxon>Metazoa</taxon>
        <taxon>Chordata</taxon>
        <taxon>Craniata</taxon>
        <taxon>Vertebrata</taxon>
        <taxon>Euteleostomi</taxon>
        <taxon>Lepidosauria</taxon>
        <taxon>Squamata</taxon>
        <taxon>Bifurcata</taxon>
        <taxon>Gekkota</taxon>
        <taxon>Gekkonidae</taxon>
        <taxon>Gekkoninae</taxon>
        <taxon>Gekko</taxon>
    </lineage>
</organism>
<evidence type="ECO:0000256" key="1">
    <source>
        <dbReference type="SAM" id="MobiDB-lite"/>
    </source>
</evidence>
<evidence type="ECO:0000313" key="4">
    <source>
        <dbReference type="RefSeq" id="XP_015275576.1"/>
    </source>
</evidence>
<dbReference type="InterPro" id="IPR052794">
    <property type="entry name" value="Mito_Ser_Protease_LACTB"/>
</dbReference>
<sequence>RFARAVGSSRELLRRVKDEVGAPGIVVGVAVDGKEVWSEGLGYADLENGVLCKPKTVLRIASISKPLTMVAAAKLWEEGKLDLDAPVQKYVPEFPEKEYEGTKVTITTRLLASHLSGIRHYEKNMAKVKEEKEKFNRALKVEKGAVDLDPGERDSEASVKPKLEREGKNSKGGRRKREFENEEYYLKEKYDNVIESLNIFKNDPLFFKPGSQYLYSTHGFTLLSAVVERASGHKFTEYMLKIFHDLDMSSTVMDDNEPLIYNRARYYTHNKKGQLVNTPYVDNSYKWAGGGFLSTVGDLLKFGNAMLYGYQLGQRQALAPGLLPGYLQPGTIEMLWTAVPKTEASWSKDDRYGMAWQVVEKKPAYGFCRQPRHYAYHCGGAVGASSVLLILPEERDSGAAAGRGTLMPPKGVVVTVICNMQSISLSKTALKIAMEFEKDKLGQRADKNGSFCH</sequence>
<feature type="non-terminal residue" evidence="4">
    <location>
        <position position="1"/>
    </location>
</feature>
<protein>
    <submittedName>
        <fullName evidence="4">Serine beta-lactamase-like protein LACTB, mitochondrial</fullName>
    </submittedName>
</protein>